<feature type="binding site" evidence="7">
    <location>
        <position position="274"/>
    </location>
    <ligand>
        <name>NADPH</name>
        <dbReference type="ChEBI" id="CHEBI:57783"/>
    </ligand>
</feature>
<dbReference type="PANTHER" id="PTHR11728">
    <property type="entry name" value="GLYCEROL-3-PHOSPHATE DEHYDROGENASE"/>
    <property type="match status" value="1"/>
</dbReference>
<evidence type="ECO:0000313" key="16">
    <source>
        <dbReference type="Proteomes" id="UP000593915"/>
    </source>
</evidence>
<dbReference type="GO" id="GO:0006650">
    <property type="term" value="P:glycerophospholipid metabolic process"/>
    <property type="evidence" value="ECO:0007669"/>
    <property type="project" value="UniProtKB-UniRule"/>
</dbReference>
<dbReference type="GeneID" id="301089038"/>
<keyword evidence="6 7" id="KW-1208">Phospholipid metabolism</keyword>
<dbReference type="GO" id="GO:0051287">
    <property type="term" value="F:NAD binding"/>
    <property type="evidence" value="ECO:0007669"/>
    <property type="project" value="InterPro"/>
</dbReference>
<dbReference type="HAMAP" id="MF_00394">
    <property type="entry name" value="NAD_Glyc3P_dehydrog"/>
    <property type="match status" value="1"/>
</dbReference>
<feature type="binding site" evidence="7">
    <location>
        <position position="153"/>
    </location>
    <ligand>
        <name>NADPH</name>
        <dbReference type="ChEBI" id="CHEBI:57783"/>
    </ligand>
</feature>
<dbReference type="InterPro" id="IPR006168">
    <property type="entry name" value="G3P_DH_NAD-dep"/>
</dbReference>
<evidence type="ECO:0000256" key="12">
    <source>
        <dbReference type="RuleBase" id="RU000439"/>
    </source>
</evidence>
<evidence type="ECO:0000256" key="1">
    <source>
        <dbReference type="ARBA" id="ARBA00011009"/>
    </source>
</evidence>
<feature type="binding site" evidence="7">
    <location>
        <position position="151"/>
    </location>
    <ligand>
        <name>sn-glycerol 3-phosphate</name>
        <dbReference type="ChEBI" id="CHEBI:57597"/>
    </ligand>
</feature>
<feature type="binding site" evidence="9">
    <location>
        <position position="115"/>
    </location>
    <ligand>
        <name>substrate</name>
    </ligand>
</feature>
<dbReference type="Gene3D" id="1.10.1040.10">
    <property type="entry name" value="N-(1-d-carboxylethyl)-l-norvaline Dehydrogenase, domain 2"/>
    <property type="match status" value="1"/>
</dbReference>
<dbReference type="InterPro" id="IPR011128">
    <property type="entry name" value="G3P_DH_NAD-dep_N"/>
</dbReference>
<feature type="binding site" evidence="10">
    <location>
        <position position="274"/>
    </location>
    <ligand>
        <name>NAD(+)</name>
        <dbReference type="ChEBI" id="CHEBI:57540"/>
    </ligand>
</feature>
<sequence length="357" mass="39234">MSEKIGIIGAGSWGTAVAVSLARNGHNVLLWARNKDFCEKLNLERINRKYLPDYILPENISATDDMEKVCKDSSVVFFATPSLYLKETALEMLKHKPFSEDDGKQSYPIIAVLTKGFIPDKQGSPQFIIDALEDILPDFYKNHLVYVAGPSHGQEVAAGKLTGLITASRNPMSSIRCREILKSKTLMVYSSLDIIGVQVCAASKNIVAVAFGILDALTESSDTFGDNTQSLLLAAGLNEIQSIGRAMGATHPETFTSISGVGDLDVTCRSRYGRNRRFGREIITKNILSGFKNLDDLILNIKKIGYLPEGAVACKYVNILAKKNNLRLPICTGLYKILNKELKPLEFIEKLLSGVNK</sequence>
<dbReference type="UniPathway" id="UPA00940"/>
<evidence type="ECO:0000256" key="10">
    <source>
        <dbReference type="PIRSR" id="PIRSR000114-3"/>
    </source>
</evidence>
<feature type="binding site" evidence="7">
    <location>
        <position position="274"/>
    </location>
    <ligand>
        <name>sn-glycerol 3-phosphate</name>
        <dbReference type="ChEBI" id="CHEBI:57597"/>
    </ligand>
</feature>
<feature type="binding site" evidence="10">
    <location>
        <begin position="9"/>
        <end position="14"/>
    </location>
    <ligand>
        <name>NAD(+)</name>
        <dbReference type="ChEBI" id="CHEBI:57540"/>
    </ligand>
</feature>
<dbReference type="GO" id="GO:0005829">
    <property type="term" value="C:cytosol"/>
    <property type="evidence" value="ECO:0007669"/>
    <property type="project" value="TreeGrafter"/>
</dbReference>
<protein>
    <recommendedName>
        <fullName evidence="7">Glycerol-3-phosphate dehydrogenase [NAD(P)+]</fullName>
        <ecNumber evidence="7">1.1.1.94</ecNumber>
    </recommendedName>
    <alternativeName>
        <fullName evidence="7">NAD(P)(+)-dependent glycerol-3-phosphate dehydrogenase</fullName>
    </alternativeName>
    <alternativeName>
        <fullName evidence="7">NAD(P)H-dependent dihydroxyacetone-phosphate reductase</fullName>
    </alternativeName>
</protein>
<gene>
    <name evidence="7" type="primary">gpsA</name>
    <name evidence="15" type="ORF">IFE08_03400</name>
</gene>
<comment type="catalytic activity">
    <reaction evidence="7 12">
        <text>sn-glycerol 3-phosphate + NADP(+) = dihydroxyacetone phosphate + NADPH + H(+)</text>
        <dbReference type="Rhea" id="RHEA:11096"/>
        <dbReference type="ChEBI" id="CHEBI:15378"/>
        <dbReference type="ChEBI" id="CHEBI:57597"/>
        <dbReference type="ChEBI" id="CHEBI:57642"/>
        <dbReference type="ChEBI" id="CHEBI:57783"/>
        <dbReference type="ChEBI" id="CHEBI:58349"/>
        <dbReference type="EC" id="1.1.1.94"/>
    </reaction>
</comment>
<dbReference type="AlphaFoldDB" id="A0A7S7AWZ3"/>
<dbReference type="GO" id="GO:0008654">
    <property type="term" value="P:phospholipid biosynthetic process"/>
    <property type="evidence" value="ECO:0007669"/>
    <property type="project" value="UniProtKB-KW"/>
</dbReference>
<feature type="binding site" evidence="9">
    <location>
        <begin position="274"/>
        <end position="275"/>
    </location>
    <ligand>
        <name>substrate</name>
    </ligand>
</feature>
<feature type="domain" description="Glycerol-3-phosphate dehydrogenase NAD-dependent C-terminal" evidence="14">
    <location>
        <begin position="193"/>
        <end position="348"/>
    </location>
</feature>
<dbReference type="Pfam" id="PF07479">
    <property type="entry name" value="NAD_Gly3P_dh_C"/>
    <property type="match status" value="1"/>
</dbReference>
<dbReference type="NCBIfam" id="NF000940">
    <property type="entry name" value="PRK00094.1-2"/>
    <property type="match status" value="1"/>
</dbReference>
<feature type="binding site" evidence="7">
    <location>
        <position position="12"/>
    </location>
    <ligand>
        <name>NADPH</name>
        <dbReference type="ChEBI" id="CHEBI:57783"/>
    </ligand>
</feature>
<feature type="domain" description="Glycerol-3-phosphate dehydrogenase NAD-dependent N-terminal" evidence="13">
    <location>
        <begin position="4"/>
        <end position="171"/>
    </location>
</feature>
<dbReference type="PROSITE" id="PS00957">
    <property type="entry name" value="NAD_G3PDH"/>
    <property type="match status" value="1"/>
</dbReference>
<dbReference type="RefSeq" id="WP_020964126.1">
    <property type="nucleotide sequence ID" value="NZ_CP045670.1"/>
</dbReference>
<feature type="binding site" evidence="7">
    <location>
        <position position="149"/>
    </location>
    <ligand>
        <name>sn-glycerol 3-phosphate</name>
        <dbReference type="ChEBI" id="CHEBI:57597"/>
    </ligand>
</feature>
<dbReference type="Proteomes" id="UP000593915">
    <property type="component" value="Chromosome"/>
</dbReference>
<comment type="function">
    <text evidence="7">Catalyzes the reduction of the glycolytic intermediate dihydroxyacetone phosphate (DHAP) to sn-glycerol 3-phosphate (G3P), the key precursor for phospholipid synthesis.</text>
</comment>
<dbReference type="GO" id="GO:0047952">
    <property type="term" value="F:glycerol-3-phosphate dehydrogenase [NAD(P)+] activity"/>
    <property type="evidence" value="ECO:0007669"/>
    <property type="project" value="UniProtKB-UniRule"/>
</dbReference>
<feature type="binding site" evidence="7">
    <location>
        <position position="204"/>
    </location>
    <ligand>
        <name>sn-glycerol 3-phosphate</name>
        <dbReference type="ChEBI" id="CHEBI:57597"/>
    </ligand>
</feature>
<evidence type="ECO:0000256" key="7">
    <source>
        <dbReference type="HAMAP-Rule" id="MF_00394"/>
    </source>
</evidence>
<keyword evidence="3 7" id="KW-0560">Oxidoreductase</keyword>
<dbReference type="SUPFAM" id="SSF51735">
    <property type="entry name" value="NAD(P)-binding Rossmann-fold domains"/>
    <property type="match status" value="1"/>
</dbReference>
<dbReference type="InterPro" id="IPR013328">
    <property type="entry name" value="6PGD_dom2"/>
</dbReference>
<evidence type="ECO:0000259" key="14">
    <source>
        <dbReference type="Pfam" id="PF07479"/>
    </source>
</evidence>
<dbReference type="NCBIfam" id="NF000942">
    <property type="entry name" value="PRK00094.1-4"/>
    <property type="match status" value="1"/>
</dbReference>
<dbReference type="Pfam" id="PF01210">
    <property type="entry name" value="NAD_Gly3P_dh_N"/>
    <property type="match status" value="1"/>
</dbReference>
<dbReference type="Gene3D" id="3.40.50.720">
    <property type="entry name" value="NAD(P)-binding Rossmann-like Domain"/>
    <property type="match status" value="1"/>
</dbReference>
<feature type="binding site" evidence="7">
    <location>
        <position position="275"/>
    </location>
    <ligand>
        <name>sn-glycerol 3-phosphate</name>
        <dbReference type="ChEBI" id="CHEBI:57597"/>
    </ligand>
</feature>
<feature type="binding site" evidence="7">
    <location>
        <position position="309"/>
    </location>
    <ligand>
        <name>NADPH</name>
        <dbReference type="ChEBI" id="CHEBI:57783"/>
    </ligand>
</feature>
<keyword evidence="5 7" id="KW-0594">Phospholipid biosynthesis</keyword>
<evidence type="ECO:0000313" key="15">
    <source>
        <dbReference type="EMBL" id="QOW61447.1"/>
    </source>
</evidence>
<organism evidence="15 16">
    <name type="scientific">Treponema pedis</name>
    <dbReference type="NCBI Taxonomy" id="409322"/>
    <lineage>
        <taxon>Bacteria</taxon>
        <taxon>Pseudomonadati</taxon>
        <taxon>Spirochaetota</taxon>
        <taxon>Spirochaetia</taxon>
        <taxon>Spirochaetales</taxon>
        <taxon>Treponemataceae</taxon>
        <taxon>Treponema</taxon>
    </lineage>
</organism>
<dbReference type="PANTHER" id="PTHR11728:SF1">
    <property type="entry name" value="GLYCEROL-3-PHOSPHATE DEHYDROGENASE [NAD(+)] 2, CHLOROPLASTIC"/>
    <property type="match status" value="1"/>
</dbReference>
<feature type="binding site" evidence="7">
    <location>
        <position position="50"/>
    </location>
    <ligand>
        <name>NADPH</name>
        <dbReference type="ChEBI" id="CHEBI:57783"/>
    </ligand>
</feature>
<dbReference type="GO" id="GO:0046167">
    <property type="term" value="P:glycerol-3-phosphate biosynthetic process"/>
    <property type="evidence" value="ECO:0007669"/>
    <property type="project" value="UniProtKB-UniRule"/>
</dbReference>
<dbReference type="EMBL" id="CP061839">
    <property type="protein sequence ID" value="QOW61447.1"/>
    <property type="molecule type" value="Genomic_DNA"/>
</dbReference>
<keyword evidence="7 10" id="KW-0520">NAD</keyword>
<name>A0A7S7AWZ3_9SPIR</name>
<feature type="binding site" evidence="7">
    <location>
        <position position="13"/>
    </location>
    <ligand>
        <name>NADPH</name>
        <dbReference type="ChEBI" id="CHEBI:57783"/>
    </ligand>
</feature>
<dbReference type="GO" id="GO:0005975">
    <property type="term" value="P:carbohydrate metabolic process"/>
    <property type="evidence" value="ECO:0007669"/>
    <property type="project" value="InterPro"/>
</dbReference>
<dbReference type="PIRSF" id="PIRSF000114">
    <property type="entry name" value="Glycerol-3-P_dh"/>
    <property type="match status" value="1"/>
</dbReference>
<feature type="binding site" evidence="7">
    <location>
        <position position="263"/>
    </location>
    <ligand>
        <name>sn-glycerol 3-phosphate</name>
        <dbReference type="ChEBI" id="CHEBI:57597"/>
    </ligand>
</feature>
<comment type="catalytic activity">
    <reaction evidence="7">
        <text>sn-glycerol 3-phosphate + NAD(+) = dihydroxyacetone phosphate + NADH + H(+)</text>
        <dbReference type="Rhea" id="RHEA:11092"/>
        <dbReference type="ChEBI" id="CHEBI:15378"/>
        <dbReference type="ChEBI" id="CHEBI:57540"/>
        <dbReference type="ChEBI" id="CHEBI:57597"/>
        <dbReference type="ChEBI" id="CHEBI:57642"/>
        <dbReference type="ChEBI" id="CHEBI:57945"/>
        <dbReference type="EC" id="1.1.1.94"/>
    </reaction>
</comment>
<evidence type="ECO:0000256" key="9">
    <source>
        <dbReference type="PIRSR" id="PIRSR000114-2"/>
    </source>
</evidence>
<evidence type="ECO:0000256" key="11">
    <source>
        <dbReference type="RuleBase" id="RU000437"/>
    </source>
</evidence>
<keyword evidence="4 7" id="KW-0443">Lipid metabolism</keyword>
<dbReference type="InterPro" id="IPR006109">
    <property type="entry name" value="G3P_DH_NAD-dep_C"/>
</dbReference>
<evidence type="ECO:0000256" key="8">
    <source>
        <dbReference type="PIRSR" id="PIRSR000114-1"/>
    </source>
</evidence>
<keyword evidence="7" id="KW-0547">Nucleotide-binding</keyword>
<dbReference type="SUPFAM" id="SSF48179">
    <property type="entry name" value="6-phosphogluconate dehydrogenase C-terminal domain-like"/>
    <property type="match status" value="1"/>
</dbReference>
<comment type="caution">
    <text evidence="7">Lacks conserved residue(s) required for the propagation of feature annotation.</text>
</comment>
<keyword evidence="7" id="KW-0963">Cytoplasm</keyword>
<feature type="active site" description="Proton acceptor" evidence="7 8">
    <location>
        <position position="204"/>
    </location>
</feature>
<dbReference type="EC" id="1.1.1.94" evidence="7"/>
<evidence type="ECO:0000256" key="4">
    <source>
        <dbReference type="ARBA" id="ARBA00023098"/>
    </source>
</evidence>
<feature type="binding site" evidence="7">
    <location>
        <position position="307"/>
    </location>
    <ligand>
        <name>NADPH</name>
        <dbReference type="ChEBI" id="CHEBI:57783"/>
    </ligand>
</feature>
<evidence type="ECO:0000256" key="3">
    <source>
        <dbReference type="ARBA" id="ARBA00023002"/>
    </source>
</evidence>
<comment type="pathway">
    <text evidence="7">Membrane lipid metabolism; glycerophospholipid metabolism.</text>
</comment>
<comment type="subcellular location">
    <subcellularLocation>
        <location evidence="7">Cytoplasm</location>
    </subcellularLocation>
</comment>
<feature type="binding site" evidence="7">
    <location>
        <position position="33"/>
    </location>
    <ligand>
        <name>NADPH</name>
        <dbReference type="ChEBI" id="CHEBI:57783"/>
    </ligand>
</feature>
<keyword evidence="7" id="KW-0521">NADP</keyword>
<accession>A0A7S7AWZ3</accession>
<dbReference type="PRINTS" id="PR00077">
    <property type="entry name" value="GPDHDRGNASE"/>
</dbReference>
<dbReference type="InterPro" id="IPR008927">
    <property type="entry name" value="6-PGluconate_DH-like_C_sf"/>
</dbReference>
<feature type="binding site" evidence="7">
    <location>
        <position position="115"/>
    </location>
    <ligand>
        <name>sn-glycerol 3-phosphate</name>
        <dbReference type="ChEBI" id="CHEBI:57597"/>
    </ligand>
</feature>
<evidence type="ECO:0000256" key="6">
    <source>
        <dbReference type="ARBA" id="ARBA00023264"/>
    </source>
</evidence>
<dbReference type="GO" id="GO:0046168">
    <property type="term" value="P:glycerol-3-phosphate catabolic process"/>
    <property type="evidence" value="ECO:0007669"/>
    <property type="project" value="InterPro"/>
</dbReference>
<proteinExistence type="inferred from homology"/>
<evidence type="ECO:0000259" key="13">
    <source>
        <dbReference type="Pfam" id="PF01210"/>
    </source>
</evidence>
<keyword evidence="2 7" id="KW-0444">Lipid biosynthesis</keyword>
<evidence type="ECO:0000256" key="2">
    <source>
        <dbReference type="ARBA" id="ARBA00022516"/>
    </source>
</evidence>
<dbReference type="InterPro" id="IPR036291">
    <property type="entry name" value="NAD(P)-bd_dom_sf"/>
</dbReference>
<reference evidence="15 16" key="1">
    <citation type="submission" date="2020-09" db="EMBL/GenBank/DDBJ databases">
        <title>Characterization of Treponema spp. from bovine digital dermatitis in Korea.</title>
        <authorList>
            <person name="Espiritu H.M."/>
            <person name="Cho Y.I."/>
            <person name="Mamuad L."/>
        </authorList>
    </citation>
    <scope>NUCLEOTIDE SEQUENCE [LARGE SCALE GENOMIC DNA]</scope>
    <source>
        <strain evidence="15 16">KS1</strain>
    </source>
</reference>
<evidence type="ECO:0000256" key="5">
    <source>
        <dbReference type="ARBA" id="ARBA00023209"/>
    </source>
</evidence>
<comment type="similarity">
    <text evidence="1 7 11">Belongs to the NAD-dependent glycerol-3-phosphate dehydrogenase family.</text>
</comment>
<feature type="binding site" evidence="7">
    <location>
        <position position="115"/>
    </location>
    <ligand>
        <name>NADPH</name>
        <dbReference type="ChEBI" id="CHEBI:57783"/>
    </ligand>
</feature>